<reference evidence="1" key="1">
    <citation type="submission" date="2021-06" db="EMBL/GenBank/DDBJ databases">
        <authorList>
            <person name="Kallberg Y."/>
            <person name="Tangrot J."/>
            <person name="Rosling A."/>
        </authorList>
    </citation>
    <scope>NUCLEOTIDE SEQUENCE</scope>
    <source>
        <strain evidence="1">IN212</strain>
    </source>
</reference>
<evidence type="ECO:0000313" key="1">
    <source>
        <dbReference type="EMBL" id="CAG8743643.1"/>
    </source>
</evidence>
<organism evidence="1 2">
    <name type="scientific">Racocetra fulgida</name>
    <dbReference type="NCBI Taxonomy" id="60492"/>
    <lineage>
        <taxon>Eukaryota</taxon>
        <taxon>Fungi</taxon>
        <taxon>Fungi incertae sedis</taxon>
        <taxon>Mucoromycota</taxon>
        <taxon>Glomeromycotina</taxon>
        <taxon>Glomeromycetes</taxon>
        <taxon>Diversisporales</taxon>
        <taxon>Gigasporaceae</taxon>
        <taxon>Racocetra</taxon>
    </lineage>
</organism>
<protein>
    <submittedName>
        <fullName evidence="1">15389_t:CDS:1</fullName>
    </submittedName>
</protein>
<comment type="caution">
    <text evidence="1">The sequence shown here is derived from an EMBL/GenBank/DDBJ whole genome shotgun (WGS) entry which is preliminary data.</text>
</comment>
<feature type="non-terminal residue" evidence="1">
    <location>
        <position position="226"/>
    </location>
</feature>
<dbReference type="EMBL" id="CAJVPZ010033155">
    <property type="protein sequence ID" value="CAG8743643.1"/>
    <property type="molecule type" value="Genomic_DNA"/>
</dbReference>
<evidence type="ECO:0000313" key="2">
    <source>
        <dbReference type="Proteomes" id="UP000789396"/>
    </source>
</evidence>
<dbReference type="AlphaFoldDB" id="A0A9N9INP6"/>
<dbReference type="Proteomes" id="UP000789396">
    <property type="component" value="Unassembled WGS sequence"/>
</dbReference>
<feature type="non-terminal residue" evidence="1">
    <location>
        <position position="1"/>
    </location>
</feature>
<sequence length="226" mass="25845">FKDYLKGQRSVPDPNSLFVTKTLTTADRVVFIEKTNKIDGRCFALLHDGLESRFCTALLSDNNDLTDLKFILAGGHSNDMSIPSKLQTKIKLIDAAEREEIVDSMRAQQLRDQLPYKPEFTNQEIFELKKRHTPITKVVLHDHAPLINSPSVNATSIQPETSKAKSVKVPIHLPPVNVDYLNHYYLEKLKLAEEREKFIPKLGYTEQFDDTKPFTSVFPHHSNKDE</sequence>
<proteinExistence type="predicted"/>
<gene>
    <name evidence="1" type="ORF">RFULGI_LOCUS13069</name>
</gene>
<accession>A0A9N9INP6</accession>
<name>A0A9N9INP6_9GLOM</name>
<keyword evidence="2" id="KW-1185">Reference proteome</keyword>